<evidence type="ECO:0000313" key="2">
    <source>
        <dbReference type="Proteomes" id="UP000257109"/>
    </source>
</evidence>
<protein>
    <submittedName>
        <fullName evidence="1">Uncharacterized protein</fullName>
    </submittedName>
</protein>
<sequence length="68" mass="8005">MRIVFAMDFGGSKKKLEPKRSQVKVDPIQHLWKVASKFVKGERTPLWIHPLPFQNVDLETTCGYEREY</sequence>
<proteinExistence type="predicted"/>
<organism evidence="1 2">
    <name type="scientific">Mucuna pruriens</name>
    <name type="common">Velvet bean</name>
    <name type="synonym">Dolichos pruriens</name>
    <dbReference type="NCBI Taxonomy" id="157652"/>
    <lineage>
        <taxon>Eukaryota</taxon>
        <taxon>Viridiplantae</taxon>
        <taxon>Streptophyta</taxon>
        <taxon>Embryophyta</taxon>
        <taxon>Tracheophyta</taxon>
        <taxon>Spermatophyta</taxon>
        <taxon>Magnoliopsida</taxon>
        <taxon>eudicotyledons</taxon>
        <taxon>Gunneridae</taxon>
        <taxon>Pentapetalae</taxon>
        <taxon>rosids</taxon>
        <taxon>fabids</taxon>
        <taxon>Fabales</taxon>
        <taxon>Fabaceae</taxon>
        <taxon>Papilionoideae</taxon>
        <taxon>50 kb inversion clade</taxon>
        <taxon>NPAAA clade</taxon>
        <taxon>indigoferoid/millettioid clade</taxon>
        <taxon>Phaseoleae</taxon>
        <taxon>Mucuna</taxon>
    </lineage>
</organism>
<dbReference type="AlphaFoldDB" id="A0A371FNG1"/>
<dbReference type="Proteomes" id="UP000257109">
    <property type="component" value="Unassembled WGS sequence"/>
</dbReference>
<comment type="caution">
    <text evidence="1">The sequence shown here is derived from an EMBL/GenBank/DDBJ whole genome shotgun (WGS) entry which is preliminary data.</text>
</comment>
<feature type="non-terminal residue" evidence="1">
    <location>
        <position position="1"/>
    </location>
</feature>
<evidence type="ECO:0000313" key="1">
    <source>
        <dbReference type="EMBL" id="RDX79868.1"/>
    </source>
</evidence>
<accession>A0A371FNG1</accession>
<name>A0A371FNG1_MUCPR</name>
<gene>
    <name evidence="1" type="ORF">CR513_39657</name>
</gene>
<dbReference type="EMBL" id="QJKJ01008409">
    <property type="protein sequence ID" value="RDX79868.1"/>
    <property type="molecule type" value="Genomic_DNA"/>
</dbReference>
<reference evidence="1" key="1">
    <citation type="submission" date="2018-05" db="EMBL/GenBank/DDBJ databases">
        <title>Draft genome of Mucuna pruriens seed.</title>
        <authorList>
            <person name="Nnadi N.E."/>
            <person name="Vos R."/>
            <person name="Hasami M.H."/>
            <person name="Devisetty U.K."/>
            <person name="Aguiy J.C."/>
        </authorList>
    </citation>
    <scope>NUCLEOTIDE SEQUENCE [LARGE SCALE GENOMIC DNA]</scope>
    <source>
        <strain evidence="1">JCA_2017</strain>
    </source>
</reference>
<keyword evidence="2" id="KW-1185">Reference proteome</keyword>